<name>A0A0C3CZ18_HEBCY</name>
<dbReference type="Proteomes" id="UP000053424">
    <property type="component" value="Unassembled WGS sequence"/>
</dbReference>
<gene>
    <name evidence="1" type="ORF">M413DRAFT_59614</name>
</gene>
<dbReference type="AlphaFoldDB" id="A0A0C3CZ18"/>
<dbReference type="OrthoDB" id="5541797at2759"/>
<reference evidence="1 2" key="1">
    <citation type="submission" date="2014-04" db="EMBL/GenBank/DDBJ databases">
        <authorList>
            <consortium name="DOE Joint Genome Institute"/>
            <person name="Kuo A."/>
            <person name="Gay G."/>
            <person name="Dore J."/>
            <person name="Kohler A."/>
            <person name="Nagy L.G."/>
            <person name="Floudas D."/>
            <person name="Copeland A."/>
            <person name="Barry K.W."/>
            <person name="Cichocki N."/>
            <person name="Veneault-Fourrey C."/>
            <person name="LaButti K."/>
            <person name="Lindquist E.A."/>
            <person name="Lipzen A."/>
            <person name="Lundell T."/>
            <person name="Morin E."/>
            <person name="Murat C."/>
            <person name="Sun H."/>
            <person name="Tunlid A."/>
            <person name="Henrissat B."/>
            <person name="Grigoriev I.V."/>
            <person name="Hibbett D.S."/>
            <person name="Martin F."/>
            <person name="Nordberg H.P."/>
            <person name="Cantor M.N."/>
            <person name="Hua S.X."/>
        </authorList>
    </citation>
    <scope>NUCLEOTIDE SEQUENCE [LARGE SCALE GENOMIC DNA]</scope>
    <source>
        <strain evidence="2">h7</strain>
    </source>
</reference>
<keyword evidence="2" id="KW-1185">Reference proteome</keyword>
<sequence length="196" mass="21122">MTVLSHATHIMLRGLPATATSADVRRAVMNANMKGVADVALNYVHFRPSGKAILTMSLPDYTADAIRAASNITISGCKVEAEPIEHPEVMMPSGESLLGNGTSAGVVVGKTVTISGLPGKTRPPAVLKLVKGFKLADSKKSPPVLPIPLPDKKFSLYSRFIVQMDSESEAQRLVRKFHMTPFKESATHIIRAEVIY</sequence>
<evidence type="ECO:0000313" key="1">
    <source>
        <dbReference type="EMBL" id="KIM49409.1"/>
    </source>
</evidence>
<evidence type="ECO:0000313" key="2">
    <source>
        <dbReference type="Proteomes" id="UP000053424"/>
    </source>
</evidence>
<dbReference type="EMBL" id="KN831768">
    <property type="protein sequence ID" value="KIM49409.1"/>
    <property type="molecule type" value="Genomic_DNA"/>
</dbReference>
<protein>
    <recommendedName>
        <fullName evidence="3">RRM domain-containing protein</fullName>
    </recommendedName>
</protein>
<accession>A0A0C3CZ18</accession>
<proteinExistence type="predicted"/>
<evidence type="ECO:0008006" key="3">
    <source>
        <dbReference type="Google" id="ProtNLM"/>
    </source>
</evidence>
<reference evidence="2" key="2">
    <citation type="submission" date="2015-01" db="EMBL/GenBank/DDBJ databases">
        <title>Evolutionary Origins and Diversification of the Mycorrhizal Mutualists.</title>
        <authorList>
            <consortium name="DOE Joint Genome Institute"/>
            <consortium name="Mycorrhizal Genomics Consortium"/>
            <person name="Kohler A."/>
            <person name="Kuo A."/>
            <person name="Nagy L.G."/>
            <person name="Floudas D."/>
            <person name="Copeland A."/>
            <person name="Barry K.W."/>
            <person name="Cichocki N."/>
            <person name="Veneault-Fourrey C."/>
            <person name="LaButti K."/>
            <person name="Lindquist E.A."/>
            <person name="Lipzen A."/>
            <person name="Lundell T."/>
            <person name="Morin E."/>
            <person name="Murat C."/>
            <person name="Riley R."/>
            <person name="Ohm R."/>
            <person name="Sun H."/>
            <person name="Tunlid A."/>
            <person name="Henrissat B."/>
            <person name="Grigoriev I.V."/>
            <person name="Hibbett D.S."/>
            <person name="Martin F."/>
        </authorList>
    </citation>
    <scope>NUCLEOTIDE SEQUENCE [LARGE SCALE GENOMIC DNA]</scope>
    <source>
        <strain evidence="2">h7</strain>
    </source>
</reference>
<organism evidence="1 2">
    <name type="scientific">Hebeloma cylindrosporum</name>
    <dbReference type="NCBI Taxonomy" id="76867"/>
    <lineage>
        <taxon>Eukaryota</taxon>
        <taxon>Fungi</taxon>
        <taxon>Dikarya</taxon>
        <taxon>Basidiomycota</taxon>
        <taxon>Agaricomycotina</taxon>
        <taxon>Agaricomycetes</taxon>
        <taxon>Agaricomycetidae</taxon>
        <taxon>Agaricales</taxon>
        <taxon>Agaricineae</taxon>
        <taxon>Hymenogastraceae</taxon>
        <taxon>Hebeloma</taxon>
    </lineage>
</organism>
<dbReference type="HOGENOM" id="CLU_085824_0_0_1"/>